<dbReference type="PATRIC" id="fig|1423733.4.peg.2183"/>
<dbReference type="EMBL" id="AYYR01000043">
    <property type="protein sequence ID" value="KRM75921.1"/>
    <property type="molecule type" value="Genomic_DNA"/>
</dbReference>
<name>A0A0R2B9K8_SECCO</name>
<dbReference type="PANTHER" id="PTHR43017:SF1">
    <property type="entry name" value="ACETYLTRANSFERASE YJL218W-RELATED"/>
    <property type="match status" value="1"/>
</dbReference>
<dbReference type="Pfam" id="PF00132">
    <property type="entry name" value="Hexapep"/>
    <property type="match status" value="1"/>
</dbReference>
<proteinExistence type="inferred from homology"/>
<accession>A0A0R2B9K8</accession>
<keyword evidence="3" id="KW-0677">Repeat</keyword>
<dbReference type="InterPro" id="IPR001451">
    <property type="entry name" value="Hexapep"/>
</dbReference>
<dbReference type="PANTHER" id="PTHR43017">
    <property type="entry name" value="GALACTOSIDE O-ACETYLTRANSFERASE"/>
    <property type="match status" value="1"/>
</dbReference>
<evidence type="ECO:0000313" key="8">
    <source>
        <dbReference type="Proteomes" id="UP000051845"/>
    </source>
</evidence>
<reference evidence="7 8" key="1">
    <citation type="journal article" date="2015" name="Genome Announc.">
        <title>Expanding the biotechnology potential of lactobacilli through comparative genomics of 213 strains and associated genera.</title>
        <authorList>
            <person name="Sun Z."/>
            <person name="Harris H.M."/>
            <person name="McCann A."/>
            <person name="Guo C."/>
            <person name="Argimon S."/>
            <person name="Zhang W."/>
            <person name="Yang X."/>
            <person name="Jeffery I.B."/>
            <person name="Cooney J.C."/>
            <person name="Kagawa T.F."/>
            <person name="Liu W."/>
            <person name="Song Y."/>
            <person name="Salvetti E."/>
            <person name="Wrobel A."/>
            <person name="Rasinkangas P."/>
            <person name="Parkhill J."/>
            <person name="Rea M.C."/>
            <person name="O'Sullivan O."/>
            <person name="Ritari J."/>
            <person name="Douillard F.P."/>
            <person name="Paul Ross R."/>
            <person name="Yang R."/>
            <person name="Briner A.E."/>
            <person name="Felis G.E."/>
            <person name="de Vos W.M."/>
            <person name="Barrangou R."/>
            <person name="Klaenhammer T.R."/>
            <person name="Caufield P.W."/>
            <person name="Cui Y."/>
            <person name="Zhang H."/>
            <person name="O'Toole P.W."/>
        </authorList>
    </citation>
    <scope>NUCLEOTIDE SEQUENCE [LARGE SCALE GENOMIC DNA]</scope>
    <source>
        <strain evidence="7 8">DSM 20515</strain>
    </source>
</reference>
<dbReference type="SUPFAM" id="SSF51161">
    <property type="entry name" value="Trimeric LpxA-like enzymes"/>
    <property type="match status" value="1"/>
</dbReference>
<dbReference type="Gene3D" id="2.160.10.10">
    <property type="entry name" value="Hexapeptide repeat proteins"/>
    <property type="match status" value="1"/>
</dbReference>
<dbReference type="InterPro" id="IPR024688">
    <property type="entry name" value="Mac_dom"/>
</dbReference>
<evidence type="ECO:0000256" key="3">
    <source>
        <dbReference type="ARBA" id="ARBA00022737"/>
    </source>
</evidence>
<protein>
    <recommendedName>
        <fullName evidence="5">Acetyltransferase</fullName>
        <ecNumber evidence="5">2.3.1.-</ecNumber>
    </recommendedName>
</protein>
<dbReference type="RefSeq" id="WP_054758753.1">
    <property type="nucleotide sequence ID" value="NZ_AYYR01000043.1"/>
</dbReference>
<keyword evidence="4 5" id="KW-0012">Acyltransferase</keyword>
<evidence type="ECO:0000256" key="4">
    <source>
        <dbReference type="ARBA" id="ARBA00023315"/>
    </source>
</evidence>
<dbReference type="Proteomes" id="UP000051845">
    <property type="component" value="Unassembled WGS sequence"/>
</dbReference>
<dbReference type="EC" id="2.3.1.-" evidence="5"/>
<dbReference type="InterPro" id="IPR018357">
    <property type="entry name" value="Hexapep_transf_CS"/>
</dbReference>
<evidence type="ECO:0000256" key="5">
    <source>
        <dbReference type="RuleBase" id="RU367021"/>
    </source>
</evidence>
<evidence type="ECO:0000256" key="1">
    <source>
        <dbReference type="ARBA" id="ARBA00007274"/>
    </source>
</evidence>
<dbReference type="Pfam" id="PF12464">
    <property type="entry name" value="Mac"/>
    <property type="match status" value="1"/>
</dbReference>
<comment type="similarity">
    <text evidence="1 5">Belongs to the transferase hexapeptide repeat family.</text>
</comment>
<dbReference type="FunFam" id="2.160.10.10:FF:000025">
    <property type="entry name" value="Hexapeptide-repeat containing-acetyltransferase"/>
    <property type="match status" value="1"/>
</dbReference>
<feature type="domain" description="Maltose/galactoside acetyltransferase" evidence="6">
    <location>
        <begin position="2"/>
        <end position="56"/>
    </location>
</feature>
<dbReference type="SMART" id="SM01266">
    <property type="entry name" value="Mac"/>
    <property type="match status" value="1"/>
</dbReference>
<sequence length="207" mass="22856">MNEELHDGSLYLPNGDAILAEQTKCLDKLYDFNNTRPTEGAKRDAMLQNMLAECGEGCYIEPPFHSNWGGAHVHLGAHVYANFNFTAVDDTHIYIGAHTMLGPNVTLATAGHPILPELREQEYQYNMPIHIGENCWLGAGVIVLPGVTIGNNVVIGAGSVVTKDLPDNIVAVGTPAHVIREVNDHDRAYYFKDRQIDWSKVNVPEHK</sequence>
<evidence type="ECO:0000259" key="6">
    <source>
        <dbReference type="SMART" id="SM01266"/>
    </source>
</evidence>
<dbReference type="GO" id="GO:0008870">
    <property type="term" value="F:galactoside O-acetyltransferase activity"/>
    <property type="evidence" value="ECO:0007669"/>
    <property type="project" value="TreeGrafter"/>
</dbReference>
<keyword evidence="2 5" id="KW-0808">Transferase</keyword>
<dbReference type="PROSITE" id="PS00101">
    <property type="entry name" value="HEXAPEP_TRANSFERASES"/>
    <property type="match status" value="1"/>
</dbReference>
<organism evidence="7 8">
    <name type="scientific">Secundilactobacillus collinoides DSM 20515 = JCM 1123</name>
    <dbReference type="NCBI Taxonomy" id="1423733"/>
    <lineage>
        <taxon>Bacteria</taxon>
        <taxon>Bacillati</taxon>
        <taxon>Bacillota</taxon>
        <taxon>Bacilli</taxon>
        <taxon>Lactobacillales</taxon>
        <taxon>Lactobacillaceae</taxon>
        <taxon>Secundilactobacillus</taxon>
    </lineage>
</organism>
<comment type="caution">
    <text evidence="7">The sequence shown here is derived from an EMBL/GenBank/DDBJ whole genome shotgun (WGS) entry which is preliminary data.</text>
</comment>
<dbReference type="InterPro" id="IPR039369">
    <property type="entry name" value="LacA-like"/>
</dbReference>
<gene>
    <name evidence="7" type="ORF">FC82_GL002079</name>
</gene>
<dbReference type="CDD" id="cd03357">
    <property type="entry name" value="LbH_MAT_GAT"/>
    <property type="match status" value="1"/>
</dbReference>
<dbReference type="AlphaFoldDB" id="A0A0R2B9K8"/>
<dbReference type="InterPro" id="IPR011004">
    <property type="entry name" value="Trimer_LpxA-like_sf"/>
</dbReference>
<evidence type="ECO:0000313" key="7">
    <source>
        <dbReference type="EMBL" id="KRM75921.1"/>
    </source>
</evidence>
<evidence type="ECO:0000256" key="2">
    <source>
        <dbReference type="ARBA" id="ARBA00022679"/>
    </source>
</evidence>